<evidence type="ECO:0000313" key="3">
    <source>
        <dbReference type="Proteomes" id="UP000011514"/>
    </source>
</evidence>
<dbReference type="OrthoDB" id="212084at2157"/>
<dbReference type="Pfam" id="PF24152">
    <property type="entry name" value="DUF7405"/>
    <property type="match status" value="1"/>
</dbReference>
<dbReference type="SUPFAM" id="SSF54909">
    <property type="entry name" value="Dimeric alpha+beta barrel"/>
    <property type="match status" value="1"/>
</dbReference>
<proteinExistence type="predicted"/>
<gene>
    <name evidence="2" type="ORF">C471_13666</name>
</gene>
<organism evidence="2 3">
    <name type="scientific">Halorubrum saccharovorum DSM 1137</name>
    <dbReference type="NCBI Taxonomy" id="1227484"/>
    <lineage>
        <taxon>Archaea</taxon>
        <taxon>Methanobacteriati</taxon>
        <taxon>Methanobacteriota</taxon>
        <taxon>Stenosarchaea group</taxon>
        <taxon>Halobacteria</taxon>
        <taxon>Halobacteriales</taxon>
        <taxon>Haloferacaceae</taxon>
        <taxon>Halorubrum</taxon>
    </lineage>
</organism>
<dbReference type="Proteomes" id="UP000011514">
    <property type="component" value="Unassembled WGS sequence"/>
</dbReference>
<keyword evidence="3" id="KW-1185">Reference proteome</keyword>
<evidence type="ECO:0000313" key="2">
    <source>
        <dbReference type="EMBL" id="ELZ36965.1"/>
    </source>
</evidence>
<dbReference type="eggNOG" id="arCOG04512">
    <property type="taxonomic scope" value="Archaea"/>
</dbReference>
<dbReference type="PATRIC" id="fig|1227484.4.peg.2696"/>
<accession>M0DNB4</accession>
<dbReference type="InterPro" id="IPR055828">
    <property type="entry name" value="DUF7405"/>
</dbReference>
<dbReference type="RefSeq" id="WP_004049930.1">
    <property type="nucleotide sequence ID" value="NZ_AOJE01000066.1"/>
</dbReference>
<protein>
    <recommendedName>
        <fullName evidence="4">Tat pathway signal protein</fullName>
    </recommendedName>
</protein>
<dbReference type="EMBL" id="AOJE01000066">
    <property type="protein sequence ID" value="ELZ36965.1"/>
    <property type="molecule type" value="Genomic_DNA"/>
</dbReference>
<evidence type="ECO:0000256" key="1">
    <source>
        <dbReference type="SAM" id="MobiDB-lite"/>
    </source>
</evidence>
<reference evidence="2 3" key="1">
    <citation type="journal article" date="2014" name="PLoS Genet.">
        <title>Phylogenetically driven sequencing of extremely halophilic archaea reveals strategies for static and dynamic osmo-response.</title>
        <authorList>
            <person name="Becker E.A."/>
            <person name="Seitzer P.M."/>
            <person name="Tritt A."/>
            <person name="Larsen D."/>
            <person name="Krusor M."/>
            <person name="Yao A.I."/>
            <person name="Wu D."/>
            <person name="Madern D."/>
            <person name="Eisen J.A."/>
            <person name="Darling A.E."/>
            <person name="Facciotti M.T."/>
        </authorList>
    </citation>
    <scope>NUCLEOTIDE SEQUENCE [LARGE SCALE GENOMIC DNA]</scope>
    <source>
        <strain evidence="2 3">DSM 1137</strain>
    </source>
</reference>
<name>M0DNB4_9EURY</name>
<sequence length="442" mass="47718">MCPPNGRATRDDWETPLSRRAFVRAAVATGGSAALSACLGEESSLDAPEGATNPASLPDRQHAWNGSLPTDDDGNVRPPEHHVFLGLALSSDPDDAARETVAAALADVERAVERSADGVLFTLGYTPAYFDRFEPSLADAVDLPAPDPIVALTVESQVTVDTDDALLHLASDDGAAILAVEEALFGERDRLNGRSLSATLDSVFDRSTRRTGFVGPGMPADRQEGLDGIPDGEPVPEEAPFFMGFRSGFRENQATEDRVTIREGPFAGGATQHFETIALDLEVWFEDNDHSHRVARMFSPAHAEREAVGEYGEKLGTATGVAGVVDEIHDHAREYGAVGHAQKVARAREDGEPLLLRRDVNTTDGDIAGVHFVSLQRGIGEFRRAREAMLGEEFGQYGLGPRQSNGILQYLRVRRWGSYLVPPRTHRALPTPVPDGNAEPSR</sequence>
<dbReference type="AlphaFoldDB" id="M0DNB4"/>
<dbReference type="InterPro" id="IPR011008">
    <property type="entry name" value="Dimeric_a/b-barrel"/>
</dbReference>
<comment type="caution">
    <text evidence="2">The sequence shown here is derived from an EMBL/GenBank/DDBJ whole genome shotgun (WGS) entry which is preliminary data.</text>
</comment>
<evidence type="ECO:0008006" key="4">
    <source>
        <dbReference type="Google" id="ProtNLM"/>
    </source>
</evidence>
<feature type="region of interest" description="Disordered" evidence="1">
    <location>
        <begin position="44"/>
        <end position="77"/>
    </location>
</feature>